<dbReference type="Proteomes" id="UP001281761">
    <property type="component" value="Unassembled WGS sequence"/>
</dbReference>
<name>A0ABQ9YK19_9EUKA</name>
<dbReference type="InterPro" id="IPR036971">
    <property type="entry name" value="PDEase_catalytic_dom_sf"/>
</dbReference>
<feature type="region of interest" description="Disordered" evidence="3">
    <location>
        <begin position="149"/>
        <end position="169"/>
    </location>
</feature>
<protein>
    <submittedName>
        <fullName evidence="5">High affinity cAMP-specific and IBMX-insensitive 3',5'-cyclic phosphodiesterase 8A</fullName>
        <ecNumber evidence="5">3.1.4.53</ecNumber>
    </submittedName>
</protein>
<accession>A0ABQ9YK19</accession>
<dbReference type="PROSITE" id="PS51845">
    <property type="entry name" value="PDEASE_I_2"/>
    <property type="match status" value="1"/>
</dbReference>
<evidence type="ECO:0000256" key="3">
    <source>
        <dbReference type="SAM" id="MobiDB-lite"/>
    </source>
</evidence>
<keyword evidence="2 5" id="KW-0378">Hydrolase</keyword>
<feature type="compositionally biased region" description="Polar residues" evidence="3">
    <location>
        <begin position="279"/>
        <end position="288"/>
    </location>
</feature>
<dbReference type="SUPFAM" id="SSF109604">
    <property type="entry name" value="HD-domain/PDEase-like"/>
    <property type="match status" value="1"/>
</dbReference>
<dbReference type="Gene3D" id="1.10.1300.10">
    <property type="entry name" value="3'5'-cyclic nucleotide phosphodiesterase, catalytic domain"/>
    <property type="match status" value="1"/>
</dbReference>
<evidence type="ECO:0000259" key="4">
    <source>
        <dbReference type="PROSITE" id="PS51845"/>
    </source>
</evidence>
<dbReference type="InterPro" id="IPR002073">
    <property type="entry name" value="PDEase_catalytic_dom"/>
</dbReference>
<organism evidence="5 6">
    <name type="scientific">Blattamonas nauphoetae</name>
    <dbReference type="NCBI Taxonomy" id="2049346"/>
    <lineage>
        <taxon>Eukaryota</taxon>
        <taxon>Metamonada</taxon>
        <taxon>Preaxostyla</taxon>
        <taxon>Oxymonadida</taxon>
        <taxon>Blattamonas</taxon>
    </lineage>
</organism>
<dbReference type="PANTHER" id="PTHR11347">
    <property type="entry name" value="CYCLIC NUCLEOTIDE PHOSPHODIESTERASE"/>
    <property type="match status" value="1"/>
</dbReference>
<feature type="domain" description="PDEase" evidence="4">
    <location>
        <begin position="461"/>
        <end position="850"/>
    </location>
</feature>
<feature type="region of interest" description="Disordered" evidence="3">
    <location>
        <begin position="84"/>
        <end position="115"/>
    </location>
</feature>
<dbReference type="GO" id="GO:0004115">
    <property type="term" value="F:3',5'-cyclic-AMP phosphodiesterase activity"/>
    <property type="evidence" value="ECO:0007669"/>
    <property type="project" value="UniProtKB-EC"/>
</dbReference>
<gene>
    <name evidence="5" type="ORF">BLNAU_641</name>
</gene>
<feature type="region of interest" description="Disordered" evidence="3">
    <location>
        <begin position="183"/>
        <end position="297"/>
    </location>
</feature>
<evidence type="ECO:0000313" key="5">
    <source>
        <dbReference type="EMBL" id="KAK2964110.1"/>
    </source>
</evidence>
<evidence type="ECO:0000313" key="6">
    <source>
        <dbReference type="Proteomes" id="UP001281761"/>
    </source>
</evidence>
<evidence type="ECO:0000256" key="2">
    <source>
        <dbReference type="ARBA" id="ARBA00022801"/>
    </source>
</evidence>
<feature type="region of interest" description="Disordered" evidence="3">
    <location>
        <begin position="682"/>
        <end position="715"/>
    </location>
</feature>
<dbReference type="EMBL" id="JARBJD010000003">
    <property type="protein sequence ID" value="KAK2964110.1"/>
    <property type="molecule type" value="Genomic_DNA"/>
</dbReference>
<proteinExistence type="predicted"/>
<dbReference type="Pfam" id="PF00233">
    <property type="entry name" value="PDEase_I"/>
    <property type="match status" value="1"/>
</dbReference>
<keyword evidence="1" id="KW-0479">Metal-binding</keyword>
<feature type="compositionally biased region" description="Polar residues" evidence="3">
    <location>
        <begin position="234"/>
        <end position="245"/>
    </location>
</feature>
<dbReference type="EC" id="3.1.4.53" evidence="5"/>
<evidence type="ECO:0000256" key="1">
    <source>
        <dbReference type="ARBA" id="ARBA00022723"/>
    </source>
</evidence>
<reference evidence="5 6" key="1">
    <citation type="journal article" date="2022" name="bioRxiv">
        <title>Genomics of Preaxostyla Flagellates Illuminates Evolutionary Transitions and the Path Towards Mitochondrial Loss.</title>
        <authorList>
            <person name="Novak L.V.F."/>
            <person name="Treitli S.C."/>
            <person name="Pyrih J."/>
            <person name="Halakuc P."/>
            <person name="Pipaliya S.V."/>
            <person name="Vacek V."/>
            <person name="Brzon O."/>
            <person name="Soukal P."/>
            <person name="Eme L."/>
            <person name="Dacks J.B."/>
            <person name="Karnkowska A."/>
            <person name="Elias M."/>
            <person name="Hampl V."/>
        </authorList>
    </citation>
    <scope>NUCLEOTIDE SEQUENCE [LARGE SCALE GENOMIC DNA]</scope>
    <source>
        <strain evidence="5">NAU3</strain>
        <tissue evidence="5">Gut</tissue>
    </source>
</reference>
<keyword evidence="6" id="KW-1185">Reference proteome</keyword>
<comment type="caution">
    <text evidence="5">The sequence shown here is derived from an EMBL/GenBank/DDBJ whole genome shotgun (WGS) entry which is preliminary data.</text>
</comment>
<feature type="compositionally biased region" description="Low complexity" evidence="3">
    <location>
        <begin position="246"/>
        <end position="262"/>
    </location>
</feature>
<sequence length="853" mass="95772">MHTNEPLKGDAFDFPAVKLFSLLKRILEEKSLSTEIRDGIITVLPTLQSGQLYLSRPSRKMSIASTSSAYSALMQQYFNTTSDNDSLHQDLDSFQPQFNDQKPPTADKTPDPDQNHQKREFFLQIPPFQKSNANIPTILTREQHLSTNTTISLPMRRRAPTSAKLPDRQPLYEAEKVYYHSLHNASSTDRTHHSYTERSSRGKSWSPDADILAGRSIHDPPIGDFLRPPRSKTVAGSSHPQPVSPTNLSLTQSSRSSRSLRTGPVSKMGTNLVPLLTHPKNQQSSKRSPQLPPKRRPGRCICHRRCNSYPLSHNFTFCPENDSYPSQPPRYCDLYIPYVPSVRPRKEYALAAPVASSFRNRLQRRSRSHCISRRHHISFFMRTMALSPRSFSDNIWSIPLALRSDPLLSVCFPNELNGLYKIAIPPSVISAPQKTINRAARGIKRQPGTMPLPNRPLLSHLNRQAQTTLLCLVSSFGTLSFDTARIDEVTGGHALTVVGMLVFKRHNLLALFHINELTFIAFCLALEREYTSAPFHNAARAANVLHFCHWTVTQPGGTFSMLGSFDLLCLFVAAMGLDVGHPGLTADFLIARRDPIATRYNDTSPLENHHAALLFGEILNWEKVADAKRNEDINSILVSLTVGQRLELRKRVISLILSTEGKHHFKLQSEILMKVESILAEKNQSSHKSDTHPIPPGSTPSPSNLRLPPNAPSVRSPLVQSAMADSPKEWVGTILHSPLGRDLISRTVLSLADHSHMLYPYSLCSKWAHRLLLERQQQGDQEKKANRPVEGMFDRSTATKHKIAEWQLAFGQTFIQPYTEAGHYLLGCFSECLDNLSANIASWRTISAQQQNQ</sequence>
<feature type="compositionally biased region" description="Basic and acidic residues" evidence="3">
    <location>
        <begin position="189"/>
        <end position="200"/>
    </location>
</feature>